<accession>A0A8T3CV15</accession>
<dbReference type="EMBL" id="JAERUA010000018">
    <property type="protein sequence ID" value="KAI1887442.1"/>
    <property type="molecule type" value="Genomic_DNA"/>
</dbReference>
<dbReference type="SUPFAM" id="SSF55931">
    <property type="entry name" value="Glutamine synthetase/guanido kinase"/>
    <property type="match status" value="1"/>
</dbReference>
<dbReference type="PANTHER" id="PTHR11659">
    <property type="entry name" value="GLUTAMYL-TRNA GLN AMIDOTRANSFERASE SUBUNIT B MITOCHONDRIAL AND PROKARYOTIC PET112-RELATED"/>
    <property type="match status" value="1"/>
</dbReference>
<evidence type="ECO:0000313" key="7">
    <source>
        <dbReference type="Proteomes" id="UP000829720"/>
    </source>
</evidence>
<dbReference type="InterPro" id="IPR014746">
    <property type="entry name" value="Gln_synth/guanido_kin_cat_dom"/>
</dbReference>
<keyword evidence="3" id="KW-0067">ATP-binding</keyword>
<dbReference type="AlphaFoldDB" id="A0A8T3CV15"/>
<dbReference type="PANTHER" id="PTHR11659:SF0">
    <property type="entry name" value="GLUTAMYL-TRNA(GLN) AMIDOTRANSFERASE SUBUNIT B, MITOCHONDRIAL"/>
    <property type="match status" value="1"/>
</dbReference>
<organism evidence="6 7">
    <name type="scientific">Albula goreensis</name>
    <dbReference type="NCBI Taxonomy" id="1534307"/>
    <lineage>
        <taxon>Eukaryota</taxon>
        <taxon>Metazoa</taxon>
        <taxon>Chordata</taxon>
        <taxon>Craniata</taxon>
        <taxon>Vertebrata</taxon>
        <taxon>Euteleostomi</taxon>
        <taxon>Actinopterygii</taxon>
        <taxon>Neopterygii</taxon>
        <taxon>Teleostei</taxon>
        <taxon>Albuliformes</taxon>
        <taxon>Albulidae</taxon>
        <taxon>Albula</taxon>
    </lineage>
</organism>
<dbReference type="GO" id="GO:0005739">
    <property type="term" value="C:mitochondrion"/>
    <property type="evidence" value="ECO:0007669"/>
    <property type="project" value="TreeGrafter"/>
</dbReference>
<feature type="domain" description="Aspartyl/Glutamyl-tRNA(Gln) amidotransferase subunit B/E catalytic" evidence="5">
    <location>
        <begin position="65"/>
        <end position="147"/>
    </location>
</feature>
<dbReference type="GO" id="GO:0030956">
    <property type="term" value="C:glutamyl-tRNA(Gln) amidotransferase complex"/>
    <property type="evidence" value="ECO:0007669"/>
    <property type="project" value="TreeGrafter"/>
</dbReference>
<evidence type="ECO:0000313" key="6">
    <source>
        <dbReference type="EMBL" id="KAI1887442.1"/>
    </source>
</evidence>
<keyword evidence="2" id="KW-0547">Nucleotide-binding</keyword>
<comment type="caution">
    <text evidence="6">The sequence shown here is derived from an EMBL/GenBank/DDBJ whole genome shotgun (WGS) entry which is preliminary data.</text>
</comment>
<gene>
    <name evidence="6" type="ORF">AGOR_G00190340</name>
</gene>
<dbReference type="Proteomes" id="UP000829720">
    <property type="component" value="Unassembled WGS sequence"/>
</dbReference>
<evidence type="ECO:0000259" key="5">
    <source>
        <dbReference type="Pfam" id="PF02934"/>
    </source>
</evidence>
<evidence type="ECO:0000256" key="1">
    <source>
        <dbReference type="ARBA" id="ARBA00022598"/>
    </source>
</evidence>
<protein>
    <recommendedName>
        <fullName evidence="5">Aspartyl/Glutamyl-tRNA(Gln) amidotransferase subunit B/E catalytic domain-containing protein</fullName>
    </recommendedName>
</protein>
<dbReference type="InterPro" id="IPR006075">
    <property type="entry name" value="Asn/Gln-tRNA_Trfase_suB/E_cat"/>
</dbReference>
<evidence type="ECO:0000256" key="3">
    <source>
        <dbReference type="ARBA" id="ARBA00022840"/>
    </source>
</evidence>
<evidence type="ECO:0000256" key="4">
    <source>
        <dbReference type="ARBA" id="ARBA00022917"/>
    </source>
</evidence>
<keyword evidence="7" id="KW-1185">Reference proteome</keyword>
<reference evidence="6" key="1">
    <citation type="submission" date="2021-01" db="EMBL/GenBank/DDBJ databases">
        <authorList>
            <person name="Zahm M."/>
            <person name="Roques C."/>
            <person name="Cabau C."/>
            <person name="Klopp C."/>
            <person name="Donnadieu C."/>
            <person name="Jouanno E."/>
            <person name="Lampietro C."/>
            <person name="Louis A."/>
            <person name="Herpin A."/>
            <person name="Echchiki A."/>
            <person name="Berthelot C."/>
            <person name="Parey E."/>
            <person name="Roest-Crollius H."/>
            <person name="Braasch I."/>
            <person name="Postlethwait J."/>
            <person name="Bobe J."/>
            <person name="Montfort J."/>
            <person name="Bouchez O."/>
            <person name="Begum T."/>
            <person name="Mejri S."/>
            <person name="Adams A."/>
            <person name="Chen W.-J."/>
            <person name="Guiguen Y."/>
        </authorList>
    </citation>
    <scope>NUCLEOTIDE SEQUENCE</scope>
    <source>
        <tissue evidence="6">Blood</tissue>
    </source>
</reference>
<dbReference type="InterPro" id="IPR017959">
    <property type="entry name" value="Asn/Gln-tRNA_amidoTrfase_suB/E"/>
</dbReference>
<proteinExistence type="predicted"/>
<evidence type="ECO:0000256" key="2">
    <source>
        <dbReference type="ARBA" id="ARBA00022741"/>
    </source>
</evidence>
<name>A0A8T3CV15_9TELE</name>
<dbReference type="GO" id="GO:0005524">
    <property type="term" value="F:ATP binding"/>
    <property type="evidence" value="ECO:0007669"/>
    <property type="project" value="UniProtKB-KW"/>
</dbReference>
<keyword evidence="1" id="KW-0436">Ligase</keyword>
<dbReference type="GO" id="GO:0032543">
    <property type="term" value="P:mitochondrial translation"/>
    <property type="evidence" value="ECO:0007669"/>
    <property type="project" value="TreeGrafter"/>
</dbReference>
<dbReference type="GO" id="GO:0070681">
    <property type="term" value="P:glutaminyl-tRNAGln biosynthesis via transamidation"/>
    <property type="evidence" value="ECO:0007669"/>
    <property type="project" value="TreeGrafter"/>
</dbReference>
<dbReference type="GO" id="GO:0050567">
    <property type="term" value="F:glutaminyl-tRNA synthase (glutamine-hydrolyzing) activity"/>
    <property type="evidence" value="ECO:0007669"/>
    <property type="project" value="TreeGrafter"/>
</dbReference>
<dbReference type="Pfam" id="PF02934">
    <property type="entry name" value="GatB_N"/>
    <property type="match status" value="1"/>
</dbReference>
<sequence length="155" mass="17249">MAASSAGMCTAVCNLNRQITVYTKRIKTYNAFNRIIIRRLWTSTPRCHSQLQIKKKSATQQLVGVVGLEIHAQINSSTKLFSGSQVGFSAPPNSQVSFFDASLPGTLPVLNRRCVEAAVMTGLALDCTINRKSLFDRKHYFYADLPQHKVLRLCT</sequence>
<keyword evidence="4" id="KW-0648">Protein biosynthesis</keyword>